<dbReference type="Proteomes" id="UP001589836">
    <property type="component" value="Unassembled WGS sequence"/>
</dbReference>
<protein>
    <submittedName>
        <fullName evidence="1">YfhJ family protein</fullName>
    </submittedName>
</protein>
<comment type="caution">
    <text evidence="1">The sequence shown here is derived from an EMBL/GenBank/DDBJ whole genome shotgun (WGS) entry which is preliminary data.</text>
</comment>
<dbReference type="RefSeq" id="WP_377344465.1">
    <property type="nucleotide sequence ID" value="NZ_JBHLTP010000001.1"/>
</dbReference>
<gene>
    <name evidence="1" type="ORF">ACFFGV_00085</name>
</gene>
<dbReference type="InterPro" id="IPR026952">
    <property type="entry name" value="WVELL"/>
</dbReference>
<evidence type="ECO:0000313" key="1">
    <source>
        <dbReference type="EMBL" id="MFC0521986.1"/>
    </source>
</evidence>
<reference evidence="1 2" key="1">
    <citation type="submission" date="2024-09" db="EMBL/GenBank/DDBJ databases">
        <authorList>
            <person name="Sun Q."/>
            <person name="Mori K."/>
        </authorList>
    </citation>
    <scope>NUCLEOTIDE SEQUENCE [LARGE SCALE GENOMIC DNA]</scope>
    <source>
        <strain evidence="1 2">NCAIM B.02529</strain>
    </source>
</reference>
<proteinExistence type="predicted"/>
<keyword evidence="2" id="KW-1185">Reference proteome</keyword>
<evidence type="ECO:0000313" key="2">
    <source>
        <dbReference type="Proteomes" id="UP001589836"/>
    </source>
</evidence>
<name>A0ABV6LI21_9BACI</name>
<dbReference type="Pfam" id="PF14043">
    <property type="entry name" value="WVELL"/>
    <property type="match status" value="1"/>
</dbReference>
<sequence>MEDIFERLAHQLCDKNSQLTMRQARIWVEYLWEDFEATRAKAGREYEGKDTTERIVSQWINSYGPKLHEFISNNPRYQNLFEEEQDYLH</sequence>
<organism evidence="1 2">
    <name type="scientific">Pontibacillus salicampi</name>
    <dbReference type="NCBI Taxonomy" id="1449801"/>
    <lineage>
        <taxon>Bacteria</taxon>
        <taxon>Bacillati</taxon>
        <taxon>Bacillota</taxon>
        <taxon>Bacilli</taxon>
        <taxon>Bacillales</taxon>
        <taxon>Bacillaceae</taxon>
        <taxon>Pontibacillus</taxon>
    </lineage>
</organism>
<dbReference type="EMBL" id="JBHLTP010000001">
    <property type="protein sequence ID" value="MFC0521986.1"/>
    <property type="molecule type" value="Genomic_DNA"/>
</dbReference>
<accession>A0ABV6LI21</accession>